<protein>
    <recommendedName>
        <fullName evidence="2">Terminase large subunit gp17-like C-terminal domain-containing protein</fullName>
    </recommendedName>
</protein>
<evidence type="ECO:0000313" key="1">
    <source>
        <dbReference type="EMBL" id="GAH61810.1"/>
    </source>
</evidence>
<feature type="non-terminal residue" evidence="1">
    <location>
        <position position="142"/>
    </location>
</feature>
<reference evidence="1" key="1">
    <citation type="journal article" date="2014" name="Front. Microbiol.">
        <title>High frequency of phylogenetically diverse reductive dehalogenase-homologous genes in deep subseafloor sedimentary metagenomes.</title>
        <authorList>
            <person name="Kawai M."/>
            <person name="Futagami T."/>
            <person name="Toyoda A."/>
            <person name="Takaki Y."/>
            <person name="Nishi S."/>
            <person name="Hori S."/>
            <person name="Arai W."/>
            <person name="Tsubouchi T."/>
            <person name="Morono Y."/>
            <person name="Uchiyama I."/>
            <person name="Ito T."/>
            <person name="Fujiyama A."/>
            <person name="Inagaki F."/>
            <person name="Takami H."/>
        </authorList>
    </citation>
    <scope>NUCLEOTIDE SEQUENCE</scope>
    <source>
        <strain evidence="1">Expedition CK06-06</strain>
    </source>
</reference>
<comment type="caution">
    <text evidence="1">The sequence shown here is derived from an EMBL/GenBank/DDBJ whole genome shotgun (WGS) entry which is preliminary data.</text>
</comment>
<dbReference type="EMBL" id="BARU01034038">
    <property type="protein sequence ID" value="GAH61810.1"/>
    <property type="molecule type" value="Genomic_DNA"/>
</dbReference>
<name>X1HXK4_9ZZZZ</name>
<dbReference type="AlphaFoldDB" id="X1HXK4"/>
<evidence type="ECO:0008006" key="2">
    <source>
        <dbReference type="Google" id="ProtNLM"/>
    </source>
</evidence>
<sequence>MSVALKKAPELDFLYREKKRRRATHGINAFTEYCMRDSRTGFPFVQAPLHRTLQAFIEKNLFPVIIIPREHGKTAQVIARILFELGKNHNELVKMVCASDTIARKRVMEVRENIAHNAELHEIFPDLLEDKGVQSWSKHAIT</sequence>
<gene>
    <name evidence="1" type="ORF">S03H2_53472</name>
</gene>
<accession>X1HXK4</accession>
<organism evidence="1">
    <name type="scientific">marine sediment metagenome</name>
    <dbReference type="NCBI Taxonomy" id="412755"/>
    <lineage>
        <taxon>unclassified sequences</taxon>
        <taxon>metagenomes</taxon>
        <taxon>ecological metagenomes</taxon>
    </lineage>
</organism>
<proteinExistence type="predicted"/>